<evidence type="ECO:0000313" key="2">
    <source>
        <dbReference type="EMBL" id="OOF68359.1"/>
    </source>
</evidence>
<name>A0AAJ3K289_9PAST</name>
<keyword evidence="3" id="KW-1185">Reference proteome</keyword>
<feature type="non-terminal residue" evidence="2">
    <location>
        <position position="902"/>
    </location>
</feature>
<dbReference type="EMBL" id="MLAB01000089">
    <property type="protein sequence ID" value="OOF68359.1"/>
    <property type="molecule type" value="Genomic_DNA"/>
</dbReference>
<sequence length="902" mass="101560">MMNKMPPHTPTNLKPKESTGIVAPCQADYYLYPARLALTQAALSKIANSGEYSSPPASLPSSAEKSDYELRRLRSGFIYILAANISGCGSAQRITAKASSGLAWYIYHYHSPTTALKLNIGINSLDYCFTQYYCENEDIYQTWESAKGKSQPHIALSQLISDIEIMYSDFELPLAFLDKLATDPRLRQSWMKKVNIKEPDQATGSAPFSQLNTLVKDLDLSAPELNQNAENYQCFAPIGKIQLELEQLKYSERGIIVGLADIISNARDFVSYIQYLENQRNEKLTKYEYAISTATVIDNYVKNKATEYQRLMQRYANPYTSFEECYQTVLRPYVDSAHLDHKENDIIQALKQEFNLPDIPGYNIIHKVANLPHFFEKKFENIAKAHLSLIEKNANKLEEFLAAYESNKAHQNAQDILNGFCLYGHGLLWGLNATSFGLQTMIQAFNPNNAVLSENLKSQVQPFANRLNTALSTVLNGLSAIAALQEIRGLNVYAYDKIVTTVVAEIITGEAYQTGKKRQYPRSQRVNNITNVYRKLGFSMKEYEIKELRSALQGNIQILNPSKAPIKNKSVTLFSSTRLEIHDESYHQFQQSAGKLNGAVKLLTFLSFIGYWVNIETYTVQGKLANDSTYALILGVAAYMAPEGNLALEYRQLDRLNISLQAINKATGEAFTSRWAAMRAGLMDASLALTGIAVMFEVFLAQEAAYKGDDIDFWGAVSRGTGGSMIGLSPTFIATGVTAIAEGHVVSGSILQLLGRVFPYIGSVLVLIGMIMRLFKSEDIELWIKHGFWGNSPHYWGEAVGAYDWTLERTTKFSSQWFDVVNNKESIHEYYKIEIQRLFSLTDKPILERIDKNNIRIIHPNINNPLAIKNIRITEKIVFNNNDIYKLESELSIKYEKQGCAI</sequence>
<dbReference type="AlphaFoldDB" id="A0AAJ3K289"/>
<protein>
    <recommendedName>
        <fullName evidence="1">Toxin VasX N-terminal region domain-containing protein</fullName>
    </recommendedName>
</protein>
<proteinExistence type="predicted"/>
<comment type="caution">
    <text evidence="2">The sequence shown here is derived from an EMBL/GenBank/DDBJ whole genome shotgun (WGS) entry which is preliminary data.</text>
</comment>
<feature type="domain" description="Toxin VasX N-terminal region" evidence="1">
    <location>
        <begin position="24"/>
        <end position="198"/>
    </location>
</feature>
<organism evidence="2 3">
    <name type="scientific">Rodentibacter caecimuris</name>
    <dbReference type="NCBI Taxonomy" id="1796644"/>
    <lineage>
        <taxon>Bacteria</taxon>
        <taxon>Pseudomonadati</taxon>
        <taxon>Pseudomonadota</taxon>
        <taxon>Gammaproteobacteria</taxon>
        <taxon>Pasteurellales</taxon>
        <taxon>Pasteurellaceae</taxon>
        <taxon>Rodentibacter</taxon>
    </lineage>
</organism>
<accession>A0AAJ3K289</accession>
<reference evidence="2 3" key="1">
    <citation type="submission" date="2016-10" db="EMBL/GenBank/DDBJ databases">
        <title>Rodentibacter gen. nov. and new species.</title>
        <authorList>
            <person name="Christensen H."/>
        </authorList>
    </citation>
    <scope>NUCLEOTIDE SEQUENCE [LARGE SCALE GENOMIC DNA]</scope>
    <source>
        <strain evidence="2 3">199137021</strain>
    </source>
</reference>
<dbReference type="Pfam" id="PF20249">
    <property type="entry name" value="VasX_N"/>
    <property type="match status" value="1"/>
</dbReference>
<dbReference type="InterPro" id="IPR046864">
    <property type="entry name" value="VasX_N"/>
</dbReference>
<evidence type="ECO:0000259" key="1">
    <source>
        <dbReference type="Pfam" id="PF20249"/>
    </source>
</evidence>
<dbReference type="RefSeq" id="WP_077664068.1">
    <property type="nucleotide sequence ID" value="NZ_MLAB01000089.1"/>
</dbReference>
<dbReference type="Proteomes" id="UP000188998">
    <property type="component" value="Unassembled WGS sequence"/>
</dbReference>
<evidence type="ECO:0000313" key="3">
    <source>
        <dbReference type="Proteomes" id="UP000188998"/>
    </source>
</evidence>
<gene>
    <name evidence="2" type="ORF">BKG90_12190</name>
</gene>